<keyword evidence="12 17" id="KW-0670">Pyruvate</keyword>
<dbReference type="Pfam" id="PF02887">
    <property type="entry name" value="PK_C"/>
    <property type="match status" value="1"/>
</dbReference>
<accession>A0A1G7LJQ5</accession>
<comment type="catalytic activity">
    <reaction evidence="14">
        <text>pyruvate + ATP = phosphoenolpyruvate + ADP + H(+)</text>
        <dbReference type="Rhea" id="RHEA:18157"/>
        <dbReference type="ChEBI" id="CHEBI:15361"/>
        <dbReference type="ChEBI" id="CHEBI:15378"/>
        <dbReference type="ChEBI" id="CHEBI:30616"/>
        <dbReference type="ChEBI" id="CHEBI:58702"/>
        <dbReference type="ChEBI" id="CHEBI:456216"/>
        <dbReference type="EC" id="2.7.1.40"/>
    </reaction>
</comment>
<dbReference type="Proteomes" id="UP000199355">
    <property type="component" value="Unassembled WGS sequence"/>
</dbReference>
<dbReference type="InterPro" id="IPR015793">
    <property type="entry name" value="Pyrv_Knase_brl"/>
</dbReference>
<evidence type="ECO:0000256" key="4">
    <source>
        <dbReference type="ARBA" id="ARBA00012142"/>
    </source>
</evidence>
<evidence type="ECO:0000256" key="11">
    <source>
        <dbReference type="ARBA" id="ARBA00023152"/>
    </source>
</evidence>
<dbReference type="GO" id="GO:0004743">
    <property type="term" value="F:pyruvate kinase activity"/>
    <property type="evidence" value="ECO:0007669"/>
    <property type="project" value="UniProtKB-UniRule"/>
</dbReference>
<dbReference type="Gene3D" id="3.20.20.60">
    <property type="entry name" value="Phosphoenolpyruvate-binding domains"/>
    <property type="match status" value="1"/>
</dbReference>
<dbReference type="SUPFAM" id="SSF50800">
    <property type="entry name" value="PK beta-barrel domain-like"/>
    <property type="match status" value="1"/>
</dbReference>
<evidence type="ECO:0000256" key="8">
    <source>
        <dbReference type="ARBA" id="ARBA00022777"/>
    </source>
</evidence>
<evidence type="ECO:0000256" key="9">
    <source>
        <dbReference type="ARBA" id="ARBA00022840"/>
    </source>
</evidence>
<dbReference type="InterPro" id="IPR015813">
    <property type="entry name" value="Pyrv/PenolPyrv_kinase-like_dom"/>
</dbReference>
<comment type="pathway">
    <text evidence="2 14">Carbohydrate degradation; glycolysis; pyruvate from D-glyceraldehyde 3-phosphate: step 5/5.</text>
</comment>
<gene>
    <name evidence="17" type="ORF">SAMN05192586_106104</name>
</gene>
<dbReference type="SUPFAM" id="SSF51621">
    <property type="entry name" value="Phosphoenolpyruvate/pyruvate domain"/>
    <property type="match status" value="1"/>
</dbReference>
<comment type="cofactor">
    <cofactor evidence="1">
        <name>K(+)</name>
        <dbReference type="ChEBI" id="CHEBI:29103"/>
    </cofactor>
</comment>
<dbReference type="GO" id="GO:0005524">
    <property type="term" value="F:ATP binding"/>
    <property type="evidence" value="ECO:0007669"/>
    <property type="project" value="UniProtKB-KW"/>
</dbReference>
<dbReference type="PROSITE" id="PS00110">
    <property type="entry name" value="PYRUVATE_KINASE"/>
    <property type="match status" value="1"/>
</dbReference>
<evidence type="ECO:0000256" key="5">
    <source>
        <dbReference type="ARBA" id="ARBA00022679"/>
    </source>
</evidence>
<evidence type="ECO:0000256" key="13">
    <source>
        <dbReference type="NCBIfam" id="TIGR01064"/>
    </source>
</evidence>
<keyword evidence="7" id="KW-0547">Nucleotide-binding</keyword>
<dbReference type="Pfam" id="PF00224">
    <property type="entry name" value="PK"/>
    <property type="match status" value="1"/>
</dbReference>
<keyword evidence="6" id="KW-0479">Metal-binding</keyword>
<keyword evidence="9" id="KW-0067">ATP-binding</keyword>
<evidence type="ECO:0000256" key="1">
    <source>
        <dbReference type="ARBA" id="ARBA00001958"/>
    </source>
</evidence>
<evidence type="ECO:0000256" key="3">
    <source>
        <dbReference type="ARBA" id="ARBA00008663"/>
    </source>
</evidence>
<keyword evidence="10 14" id="KW-0460">Magnesium</keyword>
<dbReference type="InterPro" id="IPR040442">
    <property type="entry name" value="Pyrv_kinase-like_dom_sf"/>
</dbReference>
<dbReference type="RefSeq" id="WP_092153347.1">
    <property type="nucleotide sequence ID" value="NZ_FNBX01000006.1"/>
</dbReference>
<name>A0A1G7LJQ5_9BACT</name>
<dbReference type="EMBL" id="FNBX01000006">
    <property type="protein sequence ID" value="SDF49738.1"/>
    <property type="molecule type" value="Genomic_DNA"/>
</dbReference>
<dbReference type="PRINTS" id="PR01050">
    <property type="entry name" value="PYRUVTKNASE"/>
</dbReference>
<reference evidence="18" key="1">
    <citation type="submission" date="2016-10" db="EMBL/GenBank/DDBJ databases">
        <authorList>
            <person name="Varghese N."/>
            <person name="Submissions S."/>
        </authorList>
    </citation>
    <scope>NUCLEOTIDE SEQUENCE [LARGE SCALE GENOMIC DNA]</scope>
    <source>
        <strain evidence="18">KHC7</strain>
    </source>
</reference>
<evidence type="ECO:0000256" key="14">
    <source>
        <dbReference type="RuleBase" id="RU000504"/>
    </source>
</evidence>
<evidence type="ECO:0000256" key="7">
    <source>
        <dbReference type="ARBA" id="ARBA00022741"/>
    </source>
</evidence>
<dbReference type="InterPro" id="IPR011037">
    <property type="entry name" value="Pyrv_Knase-like_insert_dom_sf"/>
</dbReference>
<dbReference type="GO" id="GO:0030955">
    <property type="term" value="F:potassium ion binding"/>
    <property type="evidence" value="ECO:0007669"/>
    <property type="project" value="UniProtKB-UniRule"/>
</dbReference>
<proteinExistence type="inferred from homology"/>
<dbReference type="NCBIfam" id="NF004491">
    <property type="entry name" value="PRK05826.1"/>
    <property type="match status" value="1"/>
</dbReference>
<evidence type="ECO:0000313" key="17">
    <source>
        <dbReference type="EMBL" id="SDF49738.1"/>
    </source>
</evidence>
<organism evidence="17 18">
    <name type="scientific">Desulfovibrio legallii</name>
    <dbReference type="NCBI Taxonomy" id="571438"/>
    <lineage>
        <taxon>Bacteria</taxon>
        <taxon>Pseudomonadati</taxon>
        <taxon>Thermodesulfobacteriota</taxon>
        <taxon>Desulfovibrionia</taxon>
        <taxon>Desulfovibrionales</taxon>
        <taxon>Desulfovibrionaceae</taxon>
        <taxon>Desulfovibrio</taxon>
    </lineage>
</organism>
<dbReference type="InterPro" id="IPR036918">
    <property type="entry name" value="Pyrv_Knase_C_sf"/>
</dbReference>
<dbReference type="NCBIfam" id="TIGR01064">
    <property type="entry name" value="pyruv_kin"/>
    <property type="match status" value="1"/>
</dbReference>
<keyword evidence="8 14" id="KW-0418">Kinase</keyword>
<evidence type="ECO:0000313" key="18">
    <source>
        <dbReference type="Proteomes" id="UP000199355"/>
    </source>
</evidence>
<evidence type="ECO:0000256" key="2">
    <source>
        <dbReference type="ARBA" id="ARBA00004997"/>
    </source>
</evidence>
<feature type="domain" description="Pyruvate kinase C-terminal" evidence="16">
    <location>
        <begin position="356"/>
        <end position="469"/>
    </location>
</feature>
<sequence length="472" mass="50622">MKTKIVATIGPASNSSEKLLALAEAGVSVFRLNFSHGGAADFVAIIDRIREVERALGRPITIMQDLSGPKIRLGVLPEKTISVSKGMRLVLGPTDRRVADAPYLPFDHDVILESLVPGDRMVLADGGLQFVVQERRADGLVTLEAENAGLVTSRKGLALPGKATKVRALTEKDKKDLADGLKLGVDAVAVSYVQTADDVREAKELIAAAGKSIPVVVKLERQSAVDNLDAILHETDVVMVARGDLGVECPLPHLPALQKRIISACNKASKPVIVATQMLLSMVNSPAPTRAETTDVANAVLDGADCVMLSEETAMGNFPVETVRYMRRITDEAESLLLLNRKLEEPDADKGIPEFLAYSACLLADKAGARALVSHSLSGSSARQVSARRPSQPIYALTPDPVTVKALNFVWGVEPVFVENPEEEPSHLIRAENFIHNSPEFAPNDCAVITAGQVKGSSATPRGTNLVKIYWK</sequence>
<dbReference type="InterPro" id="IPR015795">
    <property type="entry name" value="Pyrv_Knase_C"/>
</dbReference>
<keyword evidence="18" id="KW-1185">Reference proteome</keyword>
<evidence type="ECO:0000256" key="10">
    <source>
        <dbReference type="ARBA" id="ARBA00022842"/>
    </source>
</evidence>
<dbReference type="InterPro" id="IPR001697">
    <property type="entry name" value="Pyr_Knase"/>
</dbReference>
<dbReference type="EC" id="2.7.1.40" evidence="4 13"/>
<keyword evidence="11 14" id="KW-0324">Glycolysis</keyword>
<dbReference type="SUPFAM" id="SSF52935">
    <property type="entry name" value="PK C-terminal domain-like"/>
    <property type="match status" value="1"/>
</dbReference>
<feature type="domain" description="Pyruvate kinase barrel" evidence="15">
    <location>
        <begin position="2"/>
        <end position="323"/>
    </location>
</feature>
<dbReference type="GO" id="GO:0016301">
    <property type="term" value="F:kinase activity"/>
    <property type="evidence" value="ECO:0007669"/>
    <property type="project" value="UniProtKB-KW"/>
</dbReference>
<dbReference type="STRING" id="571438.SAMN05192586_106104"/>
<dbReference type="UniPathway" id="UPA00109">
    <property type="reaction ID" value="UER00188"/>
</dbReference>
<evidence type="ECO:0000259" key="16">
    <source>
        <dbReference type="Pfam" id="PF02887"/>
    </source>
</evidence>
<dbReference type="InterPro" id="IPR018209">
    <property type="entry name" value="Pyrv_Knase_AS"/>
</dbReference>
<dbReference type="Gene3D" id="3.40.1380.20">
    <property type="entry name" value="Pyruvate kinase, C-terminal domain"/>
    <property type="match status" value="1"/>
</dbReference>
<protein>
    <recommendedName>
        <fullName evidence="4 13">Pyruvate kinase</fullName>
        <ecNumber evidence="4 13">2.7.1.40</ecNumber>
    </recommendedName>
</protein>
<evidence type="ECO:0000256" key="12">
    <source>
        <dbReference type="ARBA" id="ARBA00023317"/>
    </source>
</evidence>
<keyword evidence="5 14" id="KW-0808">Transferase</keyword>
<dbReference type="AlphaFoldDB" id="A0A1G7LJQ5"/>
<dbReference type="InterPro" id="IPR015806">
    <property type="entry name" value="Pyrv_Knase_insert_dom_sf"/>
</dbReference>
<comment type="similarity">
    <text evidence="3 14">Belongs to the pyruvate kinase family.</text>
</comment>
<evidence type="ECO:0000256" key="6">
    <source>
        <dbReference type="ARBA" id="ARBA00022723"/>
    </source>
</evidence>
<dbReference type="Gene3D" id="2.40.33.10">
    <property type="entry name" value="PK beta-barrel domain-like"/>
    <property type="match status" value="1"/>
</dbReference>
<dbReference type="PANTHER" id="PTHR11817">
    <property type="entry name" value="PYRUVATE KINASE"/>
    <property type="match status" value="1"/>
</dbReference>
<dbReference type="GO" id="GO:0000287">
    <property type="term" value="F:magnesium ion binding"/>
    <property type="evidence" value="ECO:0007669"/>
    <property type="project" value="UniProtKB-UniRule"/>
</dbReference>
<evidence type="ECO:0000259" key="15">
    <source>
        <dbReference type="Pfam" id="PF00224"/>
    </source>
</evidence>
<dbReference type="OrthoDB" id="9812123at2"/>